<dbReference type="Proteomes" id="UP000321393">
    <property type="component" value="Unassembled WGS sequence"/>
</dbReference>
<comment type="caution">
    <text evidence="2">The sequence shown here is derived from an EMBL/GenBank/DDBJ whole genome shotgun (WGS) entry which is preliminary data.</text>
</comment>
<organism evidence="2 3">
    <name type="scientific">Cucumis melo var. makuwa</name>
    <name type="common">Oriental melon</name>
    <dbReference type="NCBI Taxonomy" id="1194695"/>
    <lineage>
        <taxon>Eukaryota</taxon>
        <taxon>Viridiplantae</taxon>
        <taxon>Streptophyta</taxon>
        <taxon>Embryophyta</taxon>
        <taxon>Tracheophyta</taxon>
        <taxon>Spermatophyta</taxon>
        <taxon>Magnoliopsida</taxon>
        <taxon>eudicotyledons</taxon>
        <taxon>Gunneridae</taxon>
        <taxon>Pentapetalae</taxon>
        <taxon>rosids</taxon>
        <taxon>fabids</taxon>
        <taxon>Cucurbitales</taxon>
        <taxon>Cucurbitaceae</taxon>
        <taxon>Benincaseae</taxon>
        <taxon>Cucumis</taxon>
    </lineage>
</organism>
<sequence length="88" mass="9781">MGLFFLLSNIDKESAPNLMEADIALPSFIFVLSLQETRVLPMLKNVGENEKYIGKGYADVHHDIGKNVGRNMSTDKYQHNVGKASPDT</sequence>
<reference evidence="2 3" key="1">
    <citation type="submission" date="2019-08" db="EMBL/GenBank/DDBJ databases">
        <title>Draft genome sequences of two oriental melons (Cucumis melo L. var makuwa).</title>
        <authorList>
            <person name="Kwon S.-Y."/>
        </authorList>
    </citation>
    <scope>NUCLEOTIDE SEQUENCE [LARGE SCALE GENOMIC DNA]</scope>
    <source>
        <strain evidence="3">cv. SW 3</strain>
        <tissue evidence="2">Leaf</tissue>
    </source>
</reference>
<proteinExistence type="predicted"/>
<dbReference type="EMBL" id="SSTE01004728">
    <property type="protein sequence ID" value="KAA0062183.1"/>
    <property type="molecule type" value="Genomic_DNA"/>
</dbReference>
<name>A0A5A7V271_CUCMM</name>
<protein>
    <submittedName>
        <fullName evidence="2">Uncharacterized protein</fullName>
    </submittedName>
</protein>
<gene>
    <name evidence="2" type="ORF">E6C27_scaffold89G005730</name>
</gene>
<accession>A0A5A7V271</accession>
<feature type="region of interest" description="Disordered" evidence="1">
    <location>
        <begin position="69"/>
        <end position="88"/>
    </location>
</feature>
<dbReference type="AlphaFoldDB" id="A0A5A7V271"/>
<evidence type="ECO:0000313" key="2">
    <source>
        <dbReference type="EMBL" id="KAA0062183.1"/>
    </source>
</evidence>
<evidence type="ECO:0000313" key="3">
    <source>
        <dbReference type="Proteomes" id="UP000321393"/>
    </source>
</evidence>
<evidence type="ECO:0000256" key="1">
    <source>
        <dbReference type="SAM" id="MobiDB-lite"/>
    </source>
</evidence>